<dbReference type="AlphaFoldDB" id="X1Q9U4"/>
<dbReference type="Gene3D" id="3.90.180.10">
    <property type="entry name" value="Medium-chain alcohol dehydrogenases, catalytic domain"/>
    <property type="match status" value="1"/>
</dbReference>
<comment type="caution">
    <text evidence="1">The sequence shown here is derived from an EMBL/GenBank/DDBJ whole genome shotgun (WGS) entry which is preliminary data.</text>
</comment>
<reference evidence="1" key="1">
    <citation type="journal article" date="2014" name="Front. Microbiol.">
        <title>High frequency of phylogenetically diverse reductive dehalogenase-homologous genes in deep subseafloor sedimentary metagenomes.</title>
        <authorList>
            <person name="Kawai M."/>
            <person name="Futagami T."/>
            <person name="Toyoda A."/>
            <person name="Takaki Y."/>
            <person name="Nishi S."/>
            <person name="Hori S."/>
            <person name="Arai W."/>
            <person name="Tsubouchi T."/>
            <person name="Morono Y."/>
            <person name="Uchiyama I."/>
            <person name="Ito T."/>
            <person name="Fujiyama A."/>
            <person name="Inagaki F."/>
            <person name="Takami H."/>
        </authorList>
    </citation>
    <scope>NUCLEOTIDE SEQUENCE</scope>
    <source>
        <strain evidence="1">Expedition CK06-06</strain>
    </source>
</reference>
<evidence type="ECO:0008006" key="2">
    <source>
        <dbReference type="Google" id="ProtNLM"/>
    </source>
</evidence>
<proteinExistence type="predicted"/>
<evidence type="ECO:0000313" key="1">
    <source>
        <dbReference type="EMBL" id="GAI64973.1"/>
    </source>
</evidence>
<accession>X1Q9U4</accession>
<feature type="non-terminal residue" evidence="1">
    <location>
        <position position="1"/>
    </location>
</feature>
<gene>
    <name evidence="1" type="ORF">S12H4_10676</name>
</gene>
<organism evidence="1">
    <name type="scientific">marine sediment metagenome</name>
    <dbReference type="NCBI Taxonomy" id="412755"/>
    <lineage>
        <taxon>unclassified sequences</taxon>
        <taxon>metagenomes</taxon>
        <taxon>ecological metagenomes</taxon>
    </lineage>
</organism>
<name>X1Q9U4_9ZZZZ</name>
<dbReference type="EMBL" id="BARW01004615">
    <property type="protein sequence ID" value="GAI64973.1"/>
    <property type="molecule type" value="Genomic_DNA"/>
</dbReference>
<protein>
    <recommendedName>
        <fullName evidence="2">Alcohol dehydrogenase-like C-terminal domain-containing protein</fullName>
    </recommendedName>
</protein>
<sequence>IKALKLMREAKVNLGPLVTDELPLTKWEEGFRRAKERNSVKVLLCPFR</sequence>